<evidence type="ECO:0000256" key="4">
    <source>
        <dbReference type="ARBA" id="ARBA00022741"/>
    </source>
</evidence>
<evidence type="ECO:0000256" key="2">
    <source>
        <dbReference type="ARBA" id="ARBA00022490"/>
    </source>
</evidence>
<feature type="short sequence motif" description="'HIGH' region" evidence="8">
    <location>
        <begin position="7"/>
        <end position="17"/>
    </location>
</feature>
<dbReference type="GO" id="GO:0006424">
    <property type="term" value="P:glutamyl-tRNA aminoacylation"/>
    <property type="evidence" value="ECO:0007669"/>
    <property type="project" value="UniProtKB-UniRule"/>
</dbReference>
<keyword evidence="5 8" id="KW-0067">ATP-binding</keyword>
<feature type="short sequence motif" description="'KMSKS' region" evidence="8">
    <location>
        <begin position="236"/>
        <end position="240"/>
    </location>
</feature>
<dbReference type="InterPro" id="IPR008925">
    <property type="entry name" value="aa_tRNA-synth_I_cd-bd_sf"/>
</dbReference>
<dbReference type="Pfam" id="PF19269">
    <property type="entry name" value="Anticodon_2"/>
    <property type="match status" value="1"/>
</dbReference>
<dbReference type="Gene3D" id="1.10.10.350">
    <property type="match status" value="1"/>
</dbReference>
<comment type="function">
    <text evidence="8">Catalyzes the attachment of glutamate to tRNA(Glu) in a two-step reaction: glutamate is first activated by ATP to form Glu-AMP and then transferred to the acceptor end of tRNA(Glu).</text>
</comment>
<dbReference type="InterPro" id="IPR014729">
    <property type="entry name" value="Rossmann-like_a/b/a_fold"/>
</dbReference>
<evidence type="ECO:0000256" key="8">
    <source>
        <dbReference type="HAMAP-Rule" id="MF_00022"/>
    </source>
</evidence>
<dbReference type="SUPFAM" id="SSF52374">
    <property type="entry name" value="Nucleotidylyl transferase"/>
    <property type="match status" value="1"/>
</dbReference>
<dbReference type="GO" id="GO:0004818">
    <property type="term" value="F:glutamate-tRNA ligase activity"/>
    <property type="evidence" value="ECO:0007669"/>
    <property type="project" value="UniProtKB-UniRule"/>
</dbReference>
<dbReference type="NCBIfam" id="TIGR00464">
    <property type="entry name" value="gltX_bact"/>
    <property type="match status" value="1"/>
</dbReference>
<dbReference type="InterPro" id="IPR000924">
    <property type="entry name" value="Glu/Gln-tRNA-synth"/>
</dbReference>
<dbReference type="InterPro" id="IPR001412">
    <property type="entry name" value="aa-tRNA-synth_I_CS"/>
</dbReference>
<gene>
    <name evidence="11" type="primary">gltX1</name>
    <name evidence="8" type="synonym">gltX</name>
    <name evidence="12" type="synonym">gltX_1</name>
    <name evidence="12" type="ORF">ANAPC1_00553</name>
    <name evidence="11" type="ORF">ANAPHAGO_00109</name>
</gene>
<dbReference type="Pfam" id="PF00749">
    <property type="entry name" value="tRNA-synt_1c"/>
    <property type="match status" value="1"/>
</dbReference>
<dbReference type="PRINTS" id="PR00987">
    <property type="entry name" value="TRNASYNTHGLU"/>
</dbReference>
<evidence type="ECO:0000313" key="14">
    <source>
        <dbReference type="Proteomes" id="UP000078419"/>
    </source>
</evidence>
<keyword evidence="2 8" id="KW-0963">Cytoplasm</keyword>
<evidence type="ECO:0000256" key="1">
    <source>
        <dbReference type="ARBA" id="ARBA00007894"/>
    </source>
</evidence>
<dbReference type="Proteomes" id="UP000055047">
    <property type="component" value="Unassembled WGS sequence"/>
</dbReference>
<organism evidence="11 13">
    <name type="scientific">Anaplasma phagocytophilum</name>
    <name type="common">Ehrlichia phagocytophila</name>
    <dbReference type="NCBI Taxonomy" id="948"/>
    <lineage>
        <taxon>Bacteria</taxon>
        <taxon>Pseudomonadati</taxon>
        <taxon>Pseudomonadota</taxon>
        <taxon>Alphaproteobacteria</taxon>
        <taxon>Rickettsiales</taxon>
        <taxon>Anaplasmataceae</taxon>
        <taxon>Anaplasma</taxon>
        <taxon>phagocytophilum group</taxon>
    </lineage>
</organism>
<keyword evidence="7 8" id="KW-0030">Aminoacyl-tRNA synthetase</keyword>
<name>A0A098EG28_ANAPH</name>
<evidence type="ECO:0000259" key="9">
    <source>
        <dbReference type="Pfam" id="PF00749"/>
    </source>
</evidence>
<dbReference type="InterPro" id="IPR004527">
    <property type="entry name" value="Glu-tRNA-ligase_bac/mito"/>
</dbReference>
<evidence type="ECO:0000313" key="12">
    <source>
        <dbReference type="EMBL" id="SBO14206.1"/>
    </source>
</evidence>
<dbReference type="GO" id="GO:0005524">
    <property type="term" value="F:ATP binding"/>
    <property type="evidence" value="ECO:0007669"/>
    <property type="project" value="UniProtKB-UniRule"/>
</dbReference>
<feature type="domain" description="Glutamyl/glutaminyl-tRNA synthetase class Ib catalytic" evidence="9">
    <location>
        <begin position="3"/>
        <end position="272"/>
    </location>
</feature>
<evidence type="ECO:0000256" key="5">
    <source>
        <dbReference type="ARBA" id="ARBA00022840"/>
    </source>
</evidence>
<sequence>MITRFAPSPTGYMHVGNARTALICWLYARSKSGKFLLRIDDTDASRSEHKYIEGIKKDLDWLALDWDSCFQQSTRLERYQEVFDLLLEQGVIYPCYETQEELDMKRSMMLKMGLPPIYDRSALKMTEKERQACSGRLPYFRLKIDQSREITWEDEVRGRVSFQAKNISDPIIKRTDGTYTYMFPSVVDDIDFAITHIIRGEDHVSNTATQICIFDILKAKVPVFAHLPLVHFRDAKISKRVGSDDIEIRHLRDIGMEPMAIKSYLARMGTSLPVEPQENHDVLVESFDIRTFNQAPIKFSLDDISRLNSRIVQCLSFDKVKDRFVQQGLECTEEFWYLIRDNVNTVEDVREWINICNSQITTAIDDKDRTFISEAKALLPDTELDEEVCKAWLQRIKETSNRSTRDVLLPLRLATTGVTTGPGLAQLLPFIGRAEVVRRLECASKGHNAN</sequence>
<dbReference type="SUPFAM" id="SSF48163">
    <property type="entry name" value="An anticodon-binding domain of class I aminoacyl-tRNA synthetases"/>
    <property type="match status" value="1"/>
</dbReference>
<dbReference type="EMBL" id="FLLR01000016">
    <property type="protein sequence ID" value="SBO14206.1"/>
    <property type="molecule type" value="Genomic_DNA"/>
</dbReference>
<comment type="catalytic activity">
    <reaction evidence="8">
        <text>tRNA(Glu) + L-glutamate + ATP = L-glutamyl-tRNA(Glu) + AMP + diphosphate</text>
        <dbReference type="Rhea" id="RHEA:23540"/>
        <dbReference type="Rhea" id="RHEA-COMP:9663"/>
        <dbReference type="Rhea" id="RHEA-COMP:9680"/>
        <dbReference type="ChEBI" id="CHEBI:29985"/>
        <dbReference type="ChEBI" id="CHEBI:30616"/>
        <dbReference type="ChEBI" id="CHEBI:33019"/>
        <dbReference type="ChEBI" id="CHEBI:78442"/>
        <dbReference type="ChEBI" id="CHEBI:78520"/>
        <dbReference type="ChEBI" id="CHEBI:456215"/>
        <dbReference type="EC" id="6.1.1.17"/>
    </reaction>
</comment>
<keyword evidence="3 8" id="KW-0436">Ligase</keyword>
<dbReference type="InterPro" id="IPR045462">
    <property type="entry name" value="aa-tRNA-synth_I_cd-bd"/>
</dbReference>
<dbReference type="HAMAP" id="MF_00022">
    <property type="entry name" value="Glu_tRNA_synth_type1"/>
    <property type="match status" value="1"/>
</dbReference>
<dbReference type="GO" id="GO:0000049">
    <property type="term" value="F:tRNA binding"/>
    <property type="evidence" value="ECO:0007669"/>
    <property type="project" value="InterPro"/>
</dbReference>
<comment type="subunit">
    <text evidence="8">Monomer.</text>
</comment>
<dbReference type="EMBL" id="CCXQ01000072">
    <property type="protein sequence ID" value="CEG20737.1"/>
    <property type="molecule type" value="Genomic_DNA"/>
</dbReference>
<reference evidence="12" key="2">
    <citation type="submission" date="2016-03" db="EMBL/GenBank/DDBJ databases">
        <authorList>
            <person name="Loux V."/>
        </authorList>
    </citation>
    <scope>NUCLEOTIDE SEQUENCE</scope>
    <source>
        <strain evidence="12">C1</strain>
    </source>
</reference>
<comment type="subcellular location">
    <subcellularLocation>
        <location evidence="8">Cytoplasm</location>
    </subcellularLocation>
</comment>
<evidence type="ECO:0000313" key="11">
    <source>
        <dbReference type="EMBL" id="CEG20737.1"/>
    </source>
</evidence>
<keyword evidence="6 8" id="KW-0648">Protein biosynthesis</keyword>
<evidence type="ECO:0000256" key="3">
    <source>
        <dbReference type="ARBA" id="ARBA00022598"/>
    </source>
</evidence>
<accession>A0A098EG28</accession>
<comment type="caution">
    <text evidence="8">Lacks conserved residue(s) required for the propagation of feature annotation.</text>
</comment>
<feature type="domain" description="Aminoacyl-tRNA synthetase class I anticodon-binding" evidence="10">
    <location>
        <begin position="338"/>
        <end position="443"/>
    </location>
</feature>
<dbReference type="Gene3D" id="3.40.50.620">
    <property type="entry name" value="HUPs"/>
    <property type="match status" value="1"/>
</dbReference>
<dbReference type="AlphaFoldDB" id="A0A098EG28"/>
<keyword evidence="4 8" id="KW-0547">Nucleotide-binding</keyword>
<proteinExistence type="inferred from homology"/>
<reference evidence="14" key="3">
    <citation type="submission" date="2016-03" db="EMBL/GenBank/DDBJ databases">
        <authorList>
            <person name="Loux Valentin"/>
        </authorList>
    </citation>
    <scope>NUCLEOTIDE SEQUENCE [LARGE SCALE GENOMIC DNA]</scope>
    <source>
        <strain evidence="14">C1</strain>
    </source>
</reference>
<reference evidence="11 13" key="1">
    <citation type="submission" date="2014-09" db="EMBL/GenBank/DDBJ databases">
        <authorList>
            <person name="Loux Valentin"/>
            <person name="Dugat Thibaut"/>
        </authorList>
    </citation>
    <scope>NUCLEOTIDE SEQUENCE [LARGE SCALE GENOMIC DNA]</scope>
    <source>
        <strain evidence="11 13">BOV-10_179</strain>
    </source>
</reference>
<dbReference type="InterPro" id="IPR020058">
    <property type="entry name" value="Glu/Gln-tRNA-synth_Ib_cat-dom"/>
</dbReference>
<evidence type="ECO:0000256" key="6">
    <source>
        <dbReference type="ARBA" id="ARBA00022917"/>
    </source>
</evidence>
<evidence type="ECO:0000256" key="7">
    <source>
        <dbReference type="ARBA" id="ARBA00023146"/>
    </source>
</evidence>
<dbReference type="InterPro" id="IPR049940">
    <property type="entry name" value="GluQ/Sye"/>
</dbReference>
<comment type="similarity">
    <text evidence="1 8">Belongs to the class-I aminoacyl-tRNA synthetase family. Glutamate--tRNA ligase type 1 subfamily.</text>
</comment>
<dbReference type="Proteomes" id="UP000078419">
    <property type="component" value="Unassembled WGS sequence"/>
</dbReference>
<dbReference type="InterPro" id="IPR020751">
    <property type="entry name" value="aa-tRNA-synth_I_codon-bd_sub2"/>
</dbReference>
<protein>
    <recommendedName>
        <fullName evidence="8">Glutamate--tRNA ligase</fullName>
        <ecNumber evidence="8">6.1.1.17</ecNumber>
    </recommendedName>
    <alternativeName>
        <fullName evidence="8">Glutamyl-tRNA synthetase</fullName>
        <shortName evidence="8">GluRS</shortName>
    </alternativeName>
</protein>
<dbReference type="RefSeq" id="WP_060757776.1">
    <property type="nucleotide sequence ID" value="NZ_CCXQ01000072.1"/>
</dbReference>
<dbReference type="PROSITE" id="PS00178">
    <property type="entry name" value="AA_TRNA_LIGASE_I"/>
    <property type="match status" value="1"/>
</dbReference>
<evidence type="ECO:0000313" key="13">
    <source>
        <dbReference type="Proteomes" id="UP000055047"/>
    </source>
</evidence>
<dbReference type="EC" id="6.1.1.17" evidence="8"/>
<dbReference type="PANTHER" id="PTHR43311">
    <property type="entry name" value="GLUTAMATE--TRNA LIGASE"/>
    <property type="match status" value="1"/>
</dbReference>
<dbReference type="GO" id="GO:0005737">
    <property type="term" value="C:cytoplasm"/>
    <property type="evidence" value="ECO:0007669"/>
    <property type="project" value="UniProtKB-SubCell"/>
</dbReference>
<feature type="binding site" evidence="8">
    <location>
        <position position="239"/>
    </location>
    <ligand>
        <name>ATP</name>
        <dbReference type="ChEBI" id="CHEBI:30616"/>
    </ligand>
</feature>
<evidence type="ECO:0000259" key="10">
    <source>
        <dbReference type="Pfam" id="PF19269"/>
    </source>
</evidence>
<dbReference type="PANTHER" id="PTHR43311:SF2">
    <property type="entry name" value="GLUTAMATE--TRNA LIGASE, MITOCHONDRIAL-RELATED"/>
    <property type="match status" value="1"/>
</dbReference>